<feature type="transmembrane region" description="Helical" evidence="6">
    <location>
        <begin position="124"/>
        <end position="143"/>
    </location>
</feature>
<feature type="transmembrane region" description="Helical" evidence="6">
    <location>
        <begin position="61"/>
        <end position="79"/>
    </location>
</feature>
<organism evidence="8">
    <name type="scientific">Aphanomyces astaci</name>
    <name type="common">Crayfish plague agent</name>
    <dbReference type="NCBI Taxonomy" id="112090"/>
    <lineage>
        <taxon>Eukaryota</taxon>
        <taxon>Sar</taxon>
        <taxon>Stramenopiles</taxon>
        <taxon>Oomycota</taxon>
        <taxon>Saprolegniomycetes</taxon>
        <taxon>Saprolegniales</taxon>
        <taxon>Verrucalvaceae</taxon>
        <taxon>Aphanomyces</taxon>
    </lineage>
</organism>
<dbReference type="RefSeq" id="XP_009832512.1">
    <property type="nucleotide sequence ID" value="XM_009834210.1"/>
</dbReference>
<evidence type="ECO:0000256" key="6">
    <source>
        <dbReference type="SAM" id="Phobius"/>
    </source>
</evidence>
<feature type="domain" description="TLC" evidence="7">
    <location>
        <begin position="52"/>
        <end position="237"/>
    </location>
</feature>
<dbReference type="GO" id="GO:0016020">
    <property type="term" value="C:membrane"/>
    <property type="evidence" value="ECO:0007669"/>
    <property type="project" value="UniProtKB-SubCell"/>
</dbReference>
<dbReference type="InterPro" id="IPR006634">
    <property type="entry name" value="TLC-dom"/>
</dbReference>
<protein>
    <recommendedName>
        <fullName evidence="7">TLC domain-containing protein</fullName>
    </recommendedName>
</protein>
<feature type="transmembrane region" description="Helical" evidence="6">
    <location>
        <begin position="183"/>
        <end position="209"/>
    </location>
</feature>
<evidence type="ECO:0000256" key="4">
    <source>
        <dbReference type="ARBA" id="ARBA00023136"/>
    </source>
</evidence>
<feature type="transmembrane region" description="Helical" evidence="6">
    <location>
        <begin position="15"/>
        <end position="40"/>
    </location>
</feature>
<accession>W4GET3</accession>
<dbReference type="GeneID" id="20810366"/>
<dbReference type="GO" id="GO:0005783">
    <property type="term" value="C:endoplasmic reticulum"/>
    <property type="evidence" value="ECO:0007669"/>
    <property type="project" value="TreeGrafter"/>
</dbReference>
<dbReference type="OrthoDB" id="10266980at2759"/>
<evidence type="ECO:0000256" key="3">
    <source>
        <dbReference type="ARBA" id="ARBA00022989"/>
    </source>
</evidence>
<dbReference type="InterPro" id="IPR050846">
    <property type="entry name" value="TLCD"/>
</dbReference>
<feature type="transmembrane region" description="Helical" evidence="6">
    <location>
        <begin position="229"/>
        <end position="254"/>
    </location>
</feature>
<comment type="subcellular location">
    <subcellularLocation>
        <location evidence="1">Membrane</location>
        <topology evidence="1">Multi-pass membrane protein</topology>
    </subcellularLocation>
</comment>
<dbReference type="VEuPathDB" id="FungiDB:H257_08370"/>
<proteinExistence type="predicted"/>
<dbReference type="SMART" id="SM00724">
    <property type="entry name" value="TLC"/>
    <property type="match status" value="1"/>
</dbReference>
<dbReference type="PANTHER" id="PTHR13439:SF0">
    <property type="entry name" value="TOPOISOMERASE I DAMAGE AFFECTED PROTEIN 4"/>
    <property type="match status" value="1"/>
</dbReference>
<keyword evidence="4 5" id="KW-0472">Membrane</keyword>
<dbReference type="PANTHER" id="PTHR13439">
    <property type="entry name" value="CT120 PROTEIN"/>
    <property type="match status" value="1"/>
</dbReference>
<dbReference type="PROSITE" id="PS50922">
    <property type="entry name" value="TLC"/>
    <property type="match status" value="1"/>
</dbReference>
<evidence type="ECO:0000256" key="1">
    <source>
        <dbReference type="ARBA" id="ARBA00004141"/>
    </source>
</evidence>
<evidence type="ECO:0000256" key="2">
    <source>
        <dbReference type="ARBA" id="ARBA00022692"/>
    </source>
</evidence>
<dbReference type="STRING" id="112090.W4GET3"/>
<evidence type="ECO:0000259" key="7">
    <source>
        <dbReference type="PROSITE" id="PS50922"/>
    </source>
</evidence>
<dbReference type="AlphaFoldDB" id="W4GET3"/>
<evidence type="ECO:0000256" key="5">
    <source>
        <dbReference type="PROSITE-ProRule" id="PRU00205"/>
    </source>
</evidence>
<dbReference type="EMBL" id="KI913131">
    <property type="protein sequence ID" value="ETV78175.1"/>
    <property type="molecule type" value="Genomic_DNA"/>
</dbReference>
<keyword evidence="3 6" id="KW-1133">Transmembrane helix</keyword>
<name>W4GET3_APHAT</name>
<reference evidence="8" key="1">
    <citation type="submission" date="2013-12" db="EMBL/GenBank/DDBJ databases">
        <title>The Genome Sequence of Aphanomyces astaci APO3.</title>
        <authorList>
            <consortium name="The Broad Institute Genomics Platform"/>
            <person name="Russ C."/>
            <person name="Tyler B."/>
            <person name="van West P."/>
            <person name="Dieguez-Uribeondo J."/>
            <person name="Young S.K."/>
            <person name="Zeng Q."/>
            <person name="Gargeya S."/>
            <person name="Fitzgerald M."/>
            <person name="Abouelleil A."/>
            <person name="Alvarado L."/>
            <person name="Chapman S.B."/>
            <person name="Gainer-Dewar J."/>
            <person name="Goldberg J."/>
            <person name="Griggs A."/>
            <person name="Gujja S."/>
            <person name="Hansen M."/>
            <person name="Howarth C."/>
            <person name="Imamovic A."/>
            <person name="Ireland A."/>
            <person name="Larimer J."/>
            <person name="McCowan C."/>
            <person name="Murphy C."/>
            <person name="Pearson M."/>
            <person name="Poon T.W."/>
            <person name="Priest M."/>
            <person name="Roberts A."/>
            <person name="Saif S."/>
            <person name="Shea T."/>
            <person name="Sykes S."/>
            <person name="Wortman J."/>
            <person name="Nusbaum C."/>
            <person name="Birren B."/>
        </authorList>
    </citation>
    <scope>NUCLEOTIDE SEQUENCE [LARGE SCALE GENOMIC DNA]</scope>
    <source>
        <strain evidence="8">APO3</strain>
    </source>
</reference>
<gene>
    <name evidence="8" type="ORF">H257_08370</name>
</gene>
<sequence length="305" mass="33537">MDIAAASSAGPSLEFVTYGVTGLSLVVFVGVFWTTHVVSLRYAAIYKAYTTTERANWCSRVGSTLHATVICIGMLYSLTQQTWDSSLRPLHSVDLARAFFSWSIAYFLYDLVVVAYWQVPQWKVFTAHHLVAMVPFAIFNFYGSCLADTFLLSIYLLVEICVVPMNVATFLEDLGYAHSRVHVIVSYVSFGSWVLARGVLPLYALFILWTVMVPSLTVHSTADWVCAVPAIVCGHVISFFCIGCLIWIITPAFVANYKARASSSSTQVMMVDRATLPPQHDPASSSSSIQSTPNRSVVAPSCVVV</sequence>
<feature type="transmembrane region" description="Helical" evidence="6">
    <location>
        <begin position="99"/>
        <end position="117"/>
    </location>
</feature>
<dbReference type="GO" id="GO:0055088">
    <property type="term" value="P:lipid homeostasis"/>
    <property type="evidence" value="ECO:0007669"/>
    <property type="project" value="TreeGrafter"/>
</dbReference>
<keyword evidence="2 5" id="KW-0812">Transmembrane</keyword>
<feature type="transmembrane region" description="Helical" evidence="6">
    <location>
        <begin position="149"/>
        <end position="171"/>
    </location>
</feature>
<evidence type="ECO:0000313" key="8">
    <source>
        <dbReference type="EMBL" id="ETV78175.1"/>
    </source>
</evidence>